<sequence length="609" mass="68456">MFSALASELRLTSERTKLFNISTYSSREQLALGLSFLENVVLMFDDDANKRMNDYGDGLFKQVTTITTLTHLNPQKNDCLIVNLAVVESAIYLIQMNLKQYTTLFNCESRLSPPLQSTVTTTQLVSSSTSLTPATGDNTLQQVYRDILQFSSITFTKAKLYENSFLKRNNKLIGLALVYLVDIKKLLLHYRSGGFNGLTSVKIYIKMLPARETAAEVIDYDTKLNKHGLDYDHFQKSCSMLTFFLDNNKMKLKLDAYRQITSSVYATVLQQDTQEFLYTPPDLTEPKSKSKLTTNNDHDEQRVLLATVYTQPDPRLQSQSTTLLLPAAPRPTVIPRQQPDTLLISQPPNAAETTTDGTMLQDAPTDEDDFIDSSVLPLTALNGKESYNVSMTDLSKDDETSCMSVESKDGETESNVNDHTIQGSSTVLPNVATHASQDGISSRTRHKQCVEKLKVIFNHAENVPSLTSKEQNTWQIEPNSTTRRTDGISRHTFLGTTRQESDNGNKYVLVITDYLTKFVIVKALPNNTVQTTAQTFVEELIFNFGVPDRLIADQGVHFNNELMKNVAELIGFDYIKSIPYHLQTNGQVERFNATFRPQLAKLQGENLNH</sequence>
<dbReference type="EMBL" id="CAJNOK010007319">
    <property type="protein sequence ID" value="CAF1031169.1"/>
    <property type="molecule type" value="Genomic_DNA"/>
</dbReference>
<dbReference type="SUPFAM" id="SSF53098">
    <property type="entry name" value="Ribonuclease H-like"/>
    <property type="match status" value="1"/>
</dbReference>
<feature type="domain" description="Integrase catalytic" evidence="1">
    <location>
        <begin position="474"/>
        <end position="609"/>
    </location>
</feature>
<reference evidence="2" key="1">
    <citation type="submission" date="2021-02" db="EMBL/GenBank/DDBJ databases">
        <authorList>
            <person name="Nowell W R."/>
        </authorList>
    </citation>
    <scope>NUCLEOTIDE SEQUENCE</scope>
</reference>
<dbReference type="GO" id="GO:0003676">
    <property type="term" value="F:nucleic acid binding"/>
    <property type="evidence" value="ECO:0007669"/>
    <property type="project" value="InterPro"/>
</dbReference>
<evidence type="ECO:0000313" key="2">
    <source>
        <dbReference type="EMBL" id="CAF1031169.1"/>
    </source>
</evidence>
<proteinExistence type="predicted"/>
<evidence type="ECO:0000313" key="4">
    <source>
        <dbReference type="Proteomes" id="UP000677228"/>
    </source>
</evidence>
<dbReference type="Gene3D" id="3.30.420.10">
    <property type="entry name" value="Ribonuclease H-like superfamily/Ribonuclease H"/>
    <property type="match status" value="1"/>
</dbReference>
<evidence type="ECO:0000313" key="3">
    <source>
        <dbReference type="EMBL" id="CAF3799431.1"/>
    </source>
</evidence>
<comment type="caution">
    <text evidence="2">The sequence shown here is derived from an EMBL/GenBank/DDBJ whole genome shotgun (WGS) entry which is preliminary data.</text>
</comment>
<accession>A0A8S2DQT0</accession>
<gene>
    <name evidence="2" type="ORF">OVA965_LOCUS15995</name>
    <name evidence="3" type="ORF">TMI583_LOCUS16006</name>
</gene>
<dbReference type="PROSITE" id="PS50994">
    <property type="entry name" value="INTEGRASE"/>
    <property type="match status" value="1"/>
</dbReference>
<dbReference type="Proteomes" id="UP000682733">
    <property type="component" value="Unassembled WGS sequence"/>
</dbReference>
<organism evidence="2 4">
    <name type="scientific">Didymodactylos carnosus</name>
    <dbReference type="NCBI Taxonomy" id="1234261"/>
    <lineage>
        <taxon>Eukaryota</taxon>
        <taxon>Metazoa</taxon>
        <taxon>Spiralia</taxon>
        <taxon>Gnathifera</taxon>
        <taxon>Rotifera</taxon>
        <taxon>Eurotatoria</taxon>
        <taxon>Bdelloidea</taxon>
        <taxon>Philodinida</taxon>
        <taxon>Philodinidae</taxon>
        <taxon>Didymodactylos</taxon>
    </lineage>
</organism>
<dbReference type="InterPro" id="IPR036397">
    <property type="entry name" value="RNaseH_sf"/>
</dbReference>
<dbReference type="PANTHER" id="PTHR37984">
    <property type="entry name" value="PROTEIN CBG26694"/>
    <property type="match status" value="1"/>
</dbReference>
<dbReference type="InterPro" id="IPR050951">
    <property type="entry name" value="Retrovirus_Pol_polyprotein"/>
</dbReference>
<dbReference type="InterPro" id="IPR012337">
    <property type="entry name" value="RNaseH-like_sf"/>
</dbReference>
<dbReference type="GO" id="GO:0015074">
    <property type="term" value="P:DNA integration"/>
    <property type="evidence" value="ECO:0007669"/>
    <property type="project" value="InterPro"/>
</dbReference>
<dbReference type="EMBL" id="CAJOBA010007331">
    <property type="protein sequence ID" value="CAF3799431.1"/>
    <property type="molecule type" value="Genomic_DNA"/>
</dbReference>
<protein>
    <recommendedName>
        <fullName evidence="1">Integrase catalytic domain-containing protein</fullName>
    </recommendedName>
</protein>
<name>A0A8S2DQT0_9BILA</name>
<dbReference type="InterPro" id="IPR001584">
    <property type="entry name" value="Integrase_cat-core"/>
</dbReference>
<dbReference type="Proteomes" id="UP000677228">
    <property type="component" value="Unassembled WGS sequence"/>
</dbReference>
<dbReference type="AlphaFoldDB" id="A0A8S2DQT0"/>
<evidence type="ECO:0000259" key="1">
    <source>
        <dbReference type="PROSITE" id="PS50994"/>
    </source>
</evidence>
<dbReference type="PANTHER" id="PTHR37984:SF15">
    <property type="entry name" value="INTEGRASE CATALYTIC DOMAIN-CONTAINING PROTEIN"/>
    <property type="match status" value="1"/>
</dbReference>